<dbReference type="Proteomes" id="UP000001194">
    <property type="component" value="Unassembled WGS sequence"/>
</dbReference>
<name>B0DC27_LACBS</name>
<accession>B0DC27</accession>
<dbReference type="KEGG" id="lbc:LACBIDRAFT_298014"/>
<evidence type="ECO:0000313" key="2">
    <source>
        <dbReference type="Proteomes" id="UP000001194"/>
    </source>
</evidence>
<evidence type="ECO:0000313" key="1">
    <source>
        <dbReference type="EMBL" id="EDR07820.1"/>
    </source>
</evidence>
<dbReference type="GeneID" id="6077248"/>
<protein>
    <submittedName>
        <fullName evidence="1">Predicted protein</fullName>
    </submittedName>
</protein>
<dbReference type="EMBL" id="DS547103">
    <property type="protein sequence ID" value="EDR07820.1"/>
    <property type="molecule type" value="Genomic_DNA"/>
</dbReference>
<dbReference type="InParanoid" id="B0DC27"/>
<organism evidence="2">
    <name type="scientific">Laccaria bicolor (strain S238N-H82 / ATCC MYA-4686)</name>
    <name type="common">Bicoloured deceiver</name>
    <name type="synonym">Laccaria laccata var. bicolor</name>
    <dbReference type="NCBI Taxonomy" id="486041"/>
    <lineage>
        <taxon>Eukaryota</taxon>
        <taxon>Fungi</taxon>
        <taxon>Dikarya</taxon>
        <taxon>Basidiomycota</taxon>
        <taxon>Agaricomycotina</taxon>
        <taxon>Agaricomycetes</taxon>
        <taxon>Agaricomycetidae</taxon>
        <taxon>Agaricales</taxon>
        <taxon>Agaricineae</taxon>
        <taxon>Hydnangiaceae</taxon>
        <taxon>Laccaria</taxon>
    </lineage>
</organism>
<proteinExistence type="predicted"/>
<dbReference type="RefSeq" id="XP_001881609.1">
    <property type="nucleotide sequence ID" value="XM_001881574.1"/>
</dbReference>
<dbReference type="HOGENOM" id="CLU_3014570_0_0_1"/>
<reference evidence="1 2" key="1">
    <citation type="journal article" date="2008" name="Nature">
        <title>The genome of Laccaria bicolor provides insights into mycorrhizal symbiosis.</title>
        <authorList>
            <person name="Martin F."/>
            <person name="Aerts A."/>
            <person name="Ahren D."/>
            <person name="Brun A."/>
            <person name="Danchin E.G.J."/>
            <person name="Duchaussoy F."/>
            <person name="Gibon J."/>
            <person name="Kohler A."/>
            <person name="Lindquist E."/>
            <person name="Pereda V."/>
            <person name="Salamov A."/>
            <person name="Shapiro H.J."/>
            <person name="Wuyts J."/>
            <person name="Blaudez D."/>
            <person name="Buee M."/>
            <person name="Brokstein P."/>
            <person name="Canbaeck B."/>
            <person name="Cohen D."/>
            <person name="Courty P.E."/>
            <person name="Coutinho P.M."/>
            <person name="Delaruelle C."/>
            <person name="Detter J.C."/>
            <person name="Deveau A."/>
            <person name="DiFazio S."/>
            <person name="Duplessis S."/>
            <person name="Fraissinet-Tachet L."/>
            <person name="Lucic E."/>
            <person name="Frey-Klett P."/>
            <person name="Fourrey C."/>
            <person name="Feussner I."/>
            <person name="Gay G."/>
            <person name="Grimwood J."/>
            <person name="Hoegger P.J."/>
            <person name="Jain P."/>
            <person name="Kilaru S."/>
            <person name="Labbe J."/>
            <person name="Lin Y.C."/>
            <person name="Legue V."/>
            <person name="Le Tacon F."/>
            <person name="Marmeisse R."/>
            <person name="Melayah D."/>
            <person name="Montanini B."/>
            <person name="Muratet M."/>
            <person name="Nehls U."/>
            <person name="Niculita-Hirzel H."/>
            <person name="Oudot-Le Secq M.P."/>
            <person name="Peter M."/>
            <person name="Quesneville H."/>
            <person name="Rajashekar B."/>
            <person name="Reich M."/>
            <person name="Rouhier N."/>
            <person name="Schmutz J."/>
            <person name="Yin T."/>
            <person name="Chalot M."/>
            <person name="Henrissat B."/>
            <person name="Kuees U."/>
            <person name="Lucas S."/>
            <person name="Van de Peer Y."/>
            <person name="Podila G.K."/>
            <person name="Polle A."/>
            <person name="Pukkila P.J."/>
            <person name="Richardson P.M."/>
            <person name="Rouze P."/>
            <person name="Sanders I.R."/>
            <person name="Stajich J.E."/>
            <person name="Tunlid A."/>
            <person name="Tuskan G."/>
            <person name="Grigoriev I.V."/>
        </authorList>
    </citation>
    <scope>NUCLEOTIDE SEQUENCE [LARGE SCALE GENOMIC DNA]</scope>
    <source>
        <strain evidence="2">S238N-H82 / ATCC MYA-4686</strain>
    </source>
</reference>
<gene>
    <name evidence="1" type="ORF">LACBIDRAFT_298014</name>
</gene>
<dbReference type="AlphaFoldDB" id="B0DC27"/>
<sequence length="56" mass="6593">MEMKWTMRYFTKRAVYWEGLRDLSADGKRCYASRQAAMWRGFHVQALSECQLSGAI</sequence>
<keyword evidence="2" id="KW-1185">Reference proteome</keyword>